<evidence type="ECO:0000256" key="5">
    <source>
        <dbReference type="ARBA" id="ARBA00023136"/>
    </source>
</evidence>
<dbReference type="Pfam" id="PF06388">
    <property type="entry name" value="DUF1075"/>
    <property type="match status" value="1"/>
</dbReference>
<dbReference type="AlphaFoldDB" id="A0A8C9NW47"/>
<keyword evidence="3 7" id="KW-0812">Transmembrane</keyword>
<name>A0A8C9NW47_SERCA</name>
<evidence type="ECO:0000256" key="2">
    <source>
        <dbReference type="ARBA" id="ARBA00007363"/>
    </source>
</evidence>
<dbReference type="GO" id="GO:0005739">
    <property type="term" value="C:mitochondrion"/>
    <property type="evidence" value="ECO:0007669"/>
    <property type="project" value="TreeGrafter"/>
</dbReference>
<evidence type="ECO:0000256" key="6">
    <source>
        <dbReference type="SAM" id="MobiDB-lite"/>
    </source>
</evidence>
<dbReference type="Ensembl" id="ENSSCAT00000026982.1">
    <property type="protein sequence ID" value="ENSSCAP00000024257.1"/>
    <property type="gene ID" value="ENSSCAG00000017358.1"/>
</dbReference>
<evidence type="ECO:0000313" key="8">
    <source>
        <dbReference type="Ensembl" id="ENSSCAP00000024257.1"/>
    </source>
</evidence>
<reference evidence="8" key="1">
    <citation type="submission" date="2025-08" db="UniProtKB">
        <authorList>
            <consortium name="Ensembl"/>
        </authorList>
    </citation>
    <scope>IDENTIFICATION</scope>
</reference>
<evidence type="ECO:0000256" key="3">
    <source>
        <dbReference type="ARBA" id="ARBA00022692"/>
    </source>
</evidence>
<dbReference type="PANTHER" id="PTHR13674:SF6">
    <property type="entry name" value="PROTEIN FAM162B"/>
    <property type="match status" value="1"/>
</dbReference>
<proteinExistence type="inferred from homology"/>
<dbReference type="GO" id="GO:0016020">
    <property type="term" value="C:membrane"/>
    <property type="evidence" value="ECO:0007669"/>
    <property type="project" value="UniProtKB-SubCell"/>
</dbReference>
<evidence type="ECO:0000256" key="4">
    <source>
        <dbReference type="ARBA" id="ARBA00022989"/>
    </source>
</evidence>
<evidence type="ECO:0000256" key="7">
    <source>
        <dbReference type="SAM" id="Phobius"/>
    </source>
</evidence>
<dbReference type="InterPro" id="IPR009432">
    <property type="entry name" value="DUF1075"/>
</dbReference>
<protein>
    <submittedName>
        <fullName evidence="8">Protein FAM162B-like</fullName>
    </submittedName>
</protein>
<feature type="transmembrane region" description="Helical" evidence="7">
    <location>
        <begin position="95"/>
        <end position="114"/>
    </location>
</feature>
<evidence type="ECO:0000256" key="1">
    <source>
        <dbReference type="ARBA" id="ARBA00004167"/>
    </source>
</evidence>
<dbReference type="Proteomes" id="UP000694409">
    <property type="component" value="Unassembled WGS sequence"/>
</dbReference>
<dbReference type="GeneTree" id="ENSGT00640000091497"/>
<evidence type="ECO:0000313" key="9">
    <source>
        <dbReference type="Proteomes" id="UP000694409"/>
    </source>
</evidence>
<organism evidence="8 9">
    <name type="scientific">Serinus canaria</name>
    <name type="common">Island canary</name>
    <name type="synonym">Fringilla canaria</name>
    <dbReference type="NCBI Taxonomy" id="9135"/>
    <lineage>
        <taxon>Eukaryota</taxon>
        <taxon>Metazoa</taxon>
        <taxon>Chordata</taxon>
        <taxon>Craniata</taxon>
        <taxon>Vertebrata</taxon>
        <taxon>Euteleostomi</taxon>
        <taxon>Archelosauria</taxon>
        <taxon>Archosauria</taxon>
        <taxon>Dinosauria</taxon>
        <taxon>Saurischia</taxon>
        <taxon>Theropoda</taxon>
        <taxon>Coelurosauria</taxon>
        <taxon>Aves</taxon>
        <taxon>Neognathae</taxon>
        <taxon>Neoaves</taxon>
        <taxon>Telluraves</taxon>
        <taxon>Australaves</taxon>
        <taxon>Passeriformes</taxon>
        <taxon>Passeroidea</taxon>
        <taxon>Fringillidae</taxon>
        <taxon>Carduelinae</taxon>
        <taxon>Serinus</taxon>
    </lineage>
</organism>
<dbReference type="OMA" id="FKNERRP"/>
<comment type="subcellular location">
    <subcellularLocation>
        <location evidence="1">Membrane</location>
        <topology evidence="1">Single-pass membrane protein</topology>
    </subcellularLocation>
</comment>
<sequence length="179" mass="20070">MLGRLLEHSPGLWQRVARPLLHPARAAGSKAKNAQDTALQTADPGKEVFRNERRPTNFDKKVLVWSGRFKKEEDIPRHISSEVLDTARNIARIKVCYIMIALTVLGCVTMIITGKEAAKKDQTLLRVNAEKKAKWRAEVEKGTERASLIAEQRLPPPSALLFLHQDVVSPLFSSSLRGR</sequence>
<reference evidence="8" key="2">
    <citation type="submission" date="2025-09" db="UniProtKB">
        <authorList>
            <consortium name="Ensembl"/>
        </authorList>
    </citation>
    <scope>IDENTIFICATION</scope>
</reference>
<keyword evidence="9" id="KW-1185">Reference proteome</keyword>
<dbReference type="GO" id="GO:0051402">
    <property type="term" value="P:neuron apoptotic process"/>
    <property type="evidence" value="ECO:0007669"/>
    <property type="project" value="TreeGrafter"/>
</dbReference>
<gene>
    <name evidence="8" type="primary">LOC103816546</name>
</gene>
<feature type="region of interest" description="Disordered" evidence="6">
    <location>
        <begin position="25"/>
        <end position="46"/>
    </location>
</feature>
<dbReference type="GO" id="GO:0090200">
    <property type="term" value="P:positive regulation of release of cytochrome c from mitochondria"/>
    <property type="evidence" value="ECO:0007669"/>
    <property type="project" value="TreeGrafter"/>
</dbReference>
<dbReference type="PANTHER" id="PTHR13674">
    <property type="entry name" value="GROWTH AND TRANSFORMATION-DEPENDENT PROTEIN"/>
    <property type="match status" value="1"/>
</dbReference>
<accession>A0A8C9NW47</accession>
<keyword evidence="4 7" id="KW-1133">Transmembrane helix</keyword>
<dbReference type="GO" id="GO:0071456">
    <property type="term" value="P:cellular response to hypoxia"/>
    <property type="evidence" value="ECO:0007669"/>
    <property type="project" value="TreeGrafter"/>
</dbReference>
<keyword evidence="5 7" id="KW-0472">Membrane</keyword>
<comment type="similarity">
    <text evidence="2">Belongs to the UPF0389 family.</text>
</comment>